<sequence length="159" mass="17675">MPTLIAVLIALIGALVQSRRHKDRNPADIHMVWWMVAVVGVASLLGAAAHIFDGPHTAELIGYTRGNGGFQWENAMGDTAIGVVGILAYWFRGNFWLCAIIVLTIQYIGDGAGHVYYWLAENNTMPYNIGFPLWTDFLLPIIMWALYIWSRRTAGDALP</sequence>
<organism evidence="2">
    <name type="scientific">uncultured Mycobacterium sp</name>
    <dbReference type="NCBI Taxonomy" id="171292"/>
    <lineage>
        <taxon>Bacteria</taxon>
        <taxon>Bacillati</taxon>
        <taxon>Actinomycetota</taxon>
        <taxon>Actinomycetes</taxon>
        <taxon>Mycobacteriales</taxon>
        <taxon>Mycobacteriaceae</taxon>
        <taxon>Mycobacterium</taxon>
        <taxon>environmental samples</taxon>
    </lineage>
</organism>
<dbReference type="AlphaFoldDB" id="A0A1Y5PU58"/>
<dbReference type="InterPro" id="IPR046740">
    <property type="entry name" value="DUF6790"/>
</dbReference>
<dbReference type="EMBL" id="FLQS01000078">
    <property type="protein sequence ID" value="SBS79448.1"/>
    <property type="molecule type" value="Genomic_DNA"/>
</dbReference>
<evidence type="ECO:0000256" key="1">
    <source>
        <dbReference type="SAM" id="Phobius"/>
    </source>
</evidence>
<keyword evidence="1" id="KW-1133">Transmembrane helix</keyword>
<feature type="transmembrane region" description="Helical" evidence="1">
    <location>
        <begin position="131"/>
        <end position="149"/>
    </location>
</feature>
<keyword evidence="1" id="KW-0472">Membrane</keyword>
<dbReference type="Pfam" id="PF20589">
    <property type="entry name" value="DUF6790"/>
    <property type="match status" value="1"/>
</dbReference>
<gene>
    <name evidence="2" type="ORF">MHPYR_80037</name>
</gene>
<feature type="transmembrane region" description="Helical" evidence="1">
    <location>
        <begin position="95"/>
        <end position="119"/>
    </location>
</feature>
<proteinExistence type="predicted"/>
<protein>
    <submittedName>
        <fullName evidence="2">Putative integral membrane protein</fullName>
    </submittedName>
</protein>
<accession>A0A1Y5PU58</accession>
<keyword evidence="1" id="KW-0812">Transmembrane</keyword>
<name>A0A1Y5PU58_9MYCO</name>
<evidence type="ECO:0000313" key="2">
    <source>
        <dbReference type="EMBL" id="SBS79448.1"/>
    </source>
</evidence>
<reference evidence="2" key="1">
    <citation type="submission" date="2016-03" db="EMBL/GenBank/DDBJ databases">
        <authorList>
            <person name="Ploux O."/>
        </authorList>
    </citation>
    <scope>NUCLEOTIDE SEQUENCE</scope>
    <source>
        <strain evidence="2">UC10</strain>
    </source>
</reference>
<feature type="transmembrane region" description="Helical" evidence="1">
    <location>
        <begin position="30"/>
        <end position="52"/>
    </location>
</feature>